<organism evidence="2 3">
    <name type="scientific">Conidiobolus coronatus (strain ATCC 28846 / CBS 209.66 / NRRL 28638)</name>
    <name type="common">Delacroixia coronata</name>
    <dbReference type="NCBI Taxonomy" id="796925"/>
    <lineage>
        <taxon>Eukaryota</taxon>
        <taxon>Fungi</taxon>
        <taxon>Fungi incertae sedis</taxon>
        <taxon>Zoopagomycota</taxon>
        <taxon>Entomophthoromycotina</taxon>
        <taxon>Entomophthoromycetes</taxon>
        <taxon>Entomophthorales</taxon>
        <taxon>Ancylistaceae</taxon>
        <taxon>Conidiobolus</taxon>
    </lineage>
</organism>
<feature type="region of interest" description="Disordered" evidence="1">
    <location>
        <begin position="1"/>
        <end position="34"/>
    </location>
</feature>
<sequence length="311" mass="35072">MRDIHNNIPTNNIPTSNSNNNGNNSNSSSSEPHSASIQLYNHTIFSERRTQSPLSSALADLLNNIHSRSLEAGYASRQLRRRSRINPLNHAGPHTSHRRQAQIPDNRTISVVKNFSNESTTVNGEFPLHFDIVKSDGGDYNYGCSIPNILHNDDYVYCSIKSENINIVLKFNSGNSGVIDHSCVITGVTVKSPSNNNYTAPCTDCLLFISHHNISLEDMRHYDNFTLQDYNRCKEQPDKFPWPNSSLIPDHYFQLTLNTNYYQNTKLNHRSCRYVGLKLLRSAGTSANVDFQYICLMGYTGARSFAHGQLI</sequence>
<dbReference type="AlphaFoldDB" id="A0A137PHN5"/>
<accession>A0A137PHN5</accession>
<evidence type="ECO:0000313" key="2">
    <source>
        <dbReference type="EMBL" id="KXN74441.1"/>
    </source>
</evidence>
<dbReference type="Proteomes" id="UP000070444">
    <property type="component" value="Unassembled WGS sequence"/>
</dbReference>
<evidence type="ECO:0000313" key="3">
    <source>
        <dbReference type="Proteomes" id="UP000070444"/>
    </source>
</evidence>
<dbReference type="OMA" id="FISHHNI"/>
<reference evidence="2 3" key="1">
    <citation type="journal article" date="2015" name="Genome Biol. Evol.">
        <title>Phylogenomic analyses indicate that early fungi evolved digesting cell walls of algal ancestors of land plants.</title>
        <authorList>
            <person name="Chang Y."/>
            <person name="Wang S."/>
            <person name="Sekimoto S."/>
            <person name="Aerts A.L."/>
            <person name="Choi C."/>
            <person name="Clum A."/>
            <person name="LaButti K.M."/>
            <person name="Lindquist E.A."/>
            <person name="Yee Ngan C."/>
            <person name="Ohm R.A."/>
            <person name="Salamov A.A."/>
            <person name="Grigoriev I.V."/>
            <person name="Spatafora J.W."/>
            <person name="Berbee M.L."/>
        </authorList>
    </citation>
    <scope>NUCLEOTIDE SEQUENCE [LARGE SCALE GENOMIC DNA]</scope>
    <source>
        <strain evidence="2 3">NRRL 28638</strain>
    </source>
</reference>
<dbReference type="OrthoDB" id="2351940at2759"/>
<keyword evidence="3" id="KW-1185">Reference proteome</keyword>
<protein>
    <submittedName>
        <fullName evidence="2">Uncharacterized protein</fullName>
    </submittedName>
</protein>
<gene>
    <name evidence="2" type="ORF">CONCODRAFT_2450</name>
</gene>
<proteinExistence type="predicted"/>
<name>A0A137PHN5_CONC2</name>
<evidence type="ECO:0000256" key="1">
    <source>
        <dbReference type="SAM" id="MobiDB-lite"/>
    </source>
</evidence>
<feature type="compositionally biased region" description="Low complexity" evidence="1">
    <location>
        <begin position="1"/>
        <end position="30"/>
    </location>
</feature>
<dbReference type="EMBL" id="KQ964423">
    <property type="protein sequence ID" value="KXN74441.1"/>
    <property type="molecule type" value="Genomic_DNA"/>
</dbReference>
<feature type="region of interest" description="Disordered" evidence="1">
    <location>
        <begin position="84"/>
        <end position="107"/>
    </location>
</feature>
<dbReference type="STRING" id="796925.A0A137PHN5"/>